<proteinExistence type="predicted"/>
<sequence>MLSQLFLAIQASFTPDFTDISPCFSMLSSSLTTINYFLKNCSCTVVKSVHMLKACELTTIQRVCG</sequence>
<organism evidence="1">
    <name type="scientific">Arion vulgaris</name>
    <dbReference type="NCBI Taxonomy" id="1028688"/>
    <lineage>
        <taxon>Eukaryota</taxon>
        <taxon>Metazoa</taxon>
        <taxon>Spiralia</taxon>
        <taxon>Lophotrochozoa</taxon>
        <taxon>Mollusca</taxon>
        <taxon>Gastropoda</taxon>
        <taxon>Heterobranchia</taxon>
        <taxon>Euthyneura</taxon>
        <taxon>Panpulmonata</taxon>
        <taxon>Eupulmonata</taxon>
        <taxon>Stylommatophora</taxon>
        <taxon>Helicina</taxon>
        <taxon>Arionoidea</taxon>
        <taxon>Arionidae</taxon>
        <taxon>Arion</taxon>
    </lineage>
</organism>
<protein>
    <submittedName>
        <fullName evidence="1">Uncharacterized protein</fullName>
    </submittedName>
</protein>
<accession>A0A0B7BR51</accession>
<name>A0A0B7BR51_9EUPU</name>
<evidence type="ECO:0000313" key="1">
    <source>
        <dbReference type="EMBL" id="CEK95352.1"/>
    </source>
</evidence>
<gene>
    <name evidence="1" type="primary">ORF206547</name>
</gene>
<reference evidence="1" key="1">
    <citation type="submission" date="2014-12" db="EMBL/GenBank/DDBJ databases">
        <title>Insight into the proteome of Arion vulgaris.</title>
        <authorList>
            <person name="Aradska J."/>
            <person name="Bulat T."/>
            <person name="Smidak R."/>
            <person name="Sarate P."/>
            <person name="Gangsoo J."/>
            <person name="Sialana F."/>
            <person name="Bilban M."/>
            <person name="Lubec G."/>
        </authorList>
    </citation>
    <scope>NUCLEOTIDE SEQUENCE</scope>
    <source>
        <tissue evidence="1">Skin</tissue>
    </source>
</reference>
<dbReference type="AlphaFoldDB" id="A0A0B7BR51"/>
<dbReference type="EMBL" id="HACG01048487">
    <property type="protein sequence ID" value="CEK95352.1"/>
    <property type="molecule type" value="Transcribed_RNA"/>
</dbReference>